<dbReference type="STRING" id="1116472.MGMO_94c00570"/>
<organism evidence="2 3">
    <name type="scientific">Methyloglobulus morosus KoM1</name>
    <dbReference type="NCBI Taxonomy" id="1116472"/>
    <lineage>
        <taxon>Bacteria</taxon>
        <taxon>Pseudomonadati</taxon>
        <taxon>Pseudomonadota</taxon>
        <taxon>Gammaproteobacteria</taxon>
        <taxon>Methylococcales</taxon>
        <taxon>Methylococcaceae</taxon>
        <taxon>Methyloglobulus</taxon>
    </lineage>
</organism>
<keyword evidence="1" id="KW-0812">Transmembrane</keyword>
<dbReference type="PANTHER" id="PTHR31876">
    <property type="entry name" value="COV-LIKE PROTEIN 1"/>
    <property type="match status" value="1"/>
</dbReference>
<dbReference type="AlphaFoldDB" id="V5BZI6"/>
<keyword evidence="1" id="KW-1133">Transmembrane helix</keyword>
<feature type="transmembrane region" description="Helical" evidence="1">
    <location>
        <begin position="50"/>
        <end position="68"/>
    </location>
</feature>
<dbReference type="Pfam" id="PF04367">
    <property type="entry name" value="DUF502"/>
    <property type="match status" value="1"/>
</dbReference>
<dbReference type="OrthoDB" id="9780267at2"/>
<comment type="caution">
    <text evidence="2">The sequence shown here is derived from an EMBL/GenBank/DDBJ whole genome shotgun (WGS) entry which is preliminary data.</text>
</comment>
<dbReference type="eggNOG" id="COG2928">
    <property type="taxonomic scope" value="Bacteria"/>
</dbReference>
<dbReference type="RefSeq" id="WP_023495363.1">
    <property type="nucleotide sequence ID" value="NZ_AYLO01000090.1"/>
</dbReference>
<evidence type="ECO:0000313" key="2">
    <source>
        <dbReference type="EMBL" id="ESS71642.1"/>
    </source>
</evidence>
<name>V5BZI6_9GAMM</name>
<proteinExistence type="predicted"/>
<dbReference type="PANTHER" id="PTHR31876:SF26">
    <property type="entry name" value="PROTEIN LIKE COV 2"/>
    <property type="match status" value="1"/>
</dbReference>
<dbReference type="InterPro" id="IPR007462">
    <property type="entry name" value="COV1-like"/>
</dbReference>
<accession>V5BZI6</accession>
<dbReference type="EMBL" id="AYLO01000090">
    <property type="protein sequence ID" value="ESS71642.1"/>
    <property type="molecule type" value="Genomic_DNA"/>
</dbReference>
<dbReference type="Proteomes" id="UP000017842">
    <property type="component" value="Unassembled WGS sequence"/>
</dbReference>
<evidence type="ECO:0008006" key="4">
    <source>
        <dbReference type="Google" id="ProtNLM"/>
    </source>
</evidence>
<dbReference type="PATRIC" id="fig|1116472.3.peg.2655"/>
<sequence>MKEPTQKLLNYFLIGIFAVIPIVIVLEIIIFLKDRLIDTFGFVYGYADSYLYTIVFFLISFLILVWTGREIVKKGRTIVISAFEHIIDRIPFFNTIYRVLKKVITLFTSHDQTIAKEVVYVEYPKTGIWVPAYVTNRHENKVVLFIPTSPNPTSGFTVIVDKSKVVKSEMDIEEATSFIVSVGVDYDKADEMMRLPNSD</sequence>
<gene>
    <name evidence="2" type="ORF">MGMO_94c00570</name>
</gene>
<keyword evidence="3" id="KW-1185">Reference proteome</keyword>
<feature type="transmembrane region" description="Helical" evidence="1">
    <location>
        <begin position="12"/>
        <end position="30"/>
    </location>
</feature>
<protein>
    <recommendedName>
        <fullName evidence="4">DUF502 domain-containing protein</fullName>
    </recommendedName>
</protein>
<keyword evidence="1" id="KW-0472">Membrane</keyword>
<evidence type="ECO:0000313" key="3">
    <source>
        <dbReference type="Proteomes" id="UP000017842"/>
    </source>
</evidence>
<evidence type="ECO:0000256" key="1">
    <source>
        <dbReference type="SAM" id="Phobius"/>
    </source>
</evidence>
<reference evidence="2 3" key="1">
    <citation type="journal article" date="2013" name="Genome Announc.">
        <title>Draft Genome Sequence of the Methanotrophic Gammaproteobacterium Methyloglobulus morosus DSM 22980 Strain KoM1.</title>
        <authorList>
            <person name="Poehlein A."/>
            <person name="Deutzmann J.S."/>
            <person name="Daniel R."/>
            <person name="Simeonova D.D."/>
        </authorList>
    </citation>
    <scope>NUCLEOTIDE SEQUENCE [LARGE SCALE GENOMIC DNA]</scope>
    <source>
        <strain evidence="2 3">KoM1</strain>
    </source>
</reference>